<dbReference type="InterPro" id="IPR017907">
    <property type="entry name" value="Znf_RING_CS"/>
</dbReference>
<dbReference type="RefSeq" id="XP_028836389.1">
    <property type="nucleotide sequence ID" value="XM_028980556.1"/>
</dbReference>
<dbReference type="GO" id="GO:0008270">
    <property type="term" value="F:zinc ion binding"/>
    <property type="evidence" value="ECO:0007669"/>
    <property type="project" value="UniProtKB-KW"/>
</dbReference>
<dbReference type="SMART" id="SM00184">
    <property type="entry name" value="RING"/>
    <property type="match status" value="1"/>
</dbReference>
<keyword evidence="2 4" id="KW-0863">Zinc-finger</keyword>
<keyword evidence="10" id="KW-1185">Reference proteome</keyword>
<dbReference type="InterPro" id="IPR003877">
    <property type="entry name" value="SPRY_dom"/>
</dbReference>
<evidence type="ECO:0000259" key="8">
    <source>
        <dbReference type="PROSITE" id="PS50188"/>
    </source>
</evidence>
<reference evidence="9 10" key="1">
    <citation type="submission" date="2020-06" db="EMBL/GenBank/DDBJ databases">
        <authorList>
            <consortium name="Wellcome Sanger Institute Data Sharing"/>
        </authorList>
    </citation>
    <scope>NUCLEOTIDE SEQUENCE [LARGE SCALE GENOMIC DNA]</scope>
</reference>
<dbReference type="Gene3D" id="3.30.40.10">
    <property type="entry name" value="Zinc/RING finger domain, C3HC4 (zinc finger)"/>
    <property type="match status" value="1"/>
</dbReference>
<evidence type="ECO:0000256" key="3">
    <source>
        <dbReference type="ARBA" id="ARBA00022833"/>
    </source>
</evidence>
<keyword evidence="1" id="KW-0479">Metal-binding</keyword>
<dbReference type="PRINTS" id="PR01407">
    <property type="entry name" value="BUTYPHLNCDUF"/>
</dbReference>
<dbReference type="InterPro" id="IPR003879">
    <property type="entry name" value="Butyrophylin_SPRY"/>
</dbReference>
<dbReference type="InterPro" id="IPR013320">
    <property type="entry name" value="ConA-like_dom_sf"/>
</dbReference>
<dbReference type="PROSITE" id="PS00518">
    <property type="entry name" value="ZF_RING_1"/>
    <property type="match status" value="1"/>
</dbReference>
<feature type="domain" description="B box-type" evidence="7">
    <location>
        <begin position="93"/>
        <end position="132"/>
    </location>
</feature>
<evidence type="ECO:0000256" key="5">
    <source>
        <dbReference type="SAM" id="Coils"/>
    </source>
</evidence>
<protein>
    <recommendedName>
        <fullName evidence="11">Zinc-binding protein A33-like</fullName>
    </recommendedName>
</protein>
<dbReference type="Gene3D" id="2.60.120.920">
    <property type="match status" value="1"/>
</dbReference>
<dbReference type="InterPro" id="IPR001870">
    <property type="entry name" value="B30.2/SPRY"/>
</dbReference>
<dbReference type="SMART" id="SM00336">
    <property type="entry name" value="BBOX"/>
    <property type="match status" value="1"/>
</dbReference>
<dbReference type="SMART" id="SM00589">
    <property type="entry name" value="PRY"/>
    <property type="match status" value="1"/>
</dbReference>
<dbReference type="SMART" id="SM00449">
    <property type="entry name" value="SPRY"/>
    <property type="match status" value="1"/>
</dbReference>
<feature type="domain" description="B30.2/SPRY" evidence="8">
    <location>
        <begin position="279"/>
        <end position="471"/>
    </location>
</feature>
<dbReference type="GeneID" id="114790467"/>
<dbReference type="Gene3D" id="3.30.160.60">
    <property type="entry name" value="Classic Zinc Finger"/>
    <property type="match status" value="1"/>
</dbReference>
<dbReference type="PANTHER" id="PTHR24103">
    <property type="entry name" value="E3 UBIQUITIN-PROTEIN LIGASE TRIM"/>
    <property type="match status" value="1"/>
</dbReference>
<keyword evidence="5" id="KW-0175">Coiled coil</keyword>
<feature type="domain" description="RING-type" evidence="6">
    <location>
        <begin position="23"/>
        <end position="61"/>
    </location>
</feature>
<dbReference type="PROSITE" id="PS50188">
    <property type="entry name" value="B302_SPRY"/>
    <property type="match status" value="1"/>
</dbReference>
<reference evidence="9" key="3">
    <citation type="submission" date="2025-09" db="UniProtKB">
        <authorList>
            <consortium name="Ensembl"/>
        </authorList>
    </citation>
    <scope>IDENTIFICATION</scope>
</reference>
<dbReference type="CDD" id="cd12893">
    <property type="entry name" value="SPRY_PRY_TRIM35"/>
    <property type="match status" value="1"/>
</dbReference>
<evidence type="ECO:0000256" key="1">
    <source>
        <dbReference type="ARBA" id="ARBA00022723"/>
    </source>
</evidence>
<dbReference type="Ensembl" id="ENSDCDT00010007804.1">
    <property type="protein sequence ID" value="ENSDCDP00010007439.1"/>
    <property type="gene ID" value="ENSDCDG00010003326.1"/>
</dbReference>
<dbReference type="SUPFAM" id="SSF57850">
    <property type="entry name" value="RING/U-box"/>
    <property type="match status" value="1"/>
</dbReference>
<keyword evidence="3" id="KW-0862">Zinc</keyword>
<evidence type="ECO:0008006" key="11">
    <source>
        <dbReference type="Google" id="ProtNLM"/>
    </source>
</evidence>
<evidence type="ECO:0000256" key="2">
    <source>
        <dbReference type="ARBA" id="ARBA00022771"/>
    </source>
</evidence>
<evidence type="ECO:0000256" key="4">
    <source>
        <dbReference type="PROSITE-ProRule" id="PRU00024"/>
    </source>
</evidence>
<evidence type="ECO:0000259" key="7">
    <source>
        <dbReference type="PROSITE" id="PS50119"/>
    </source>
</evidence>
<dbReference type="Pfam" id="PF00643">
    <property type="entry name" value="zf-B_box"/>
    <property type="match status" value="1"/>
</dbReference>
<evidence type="ECO:0000313" key="10">
    <source>
        <dbReference type="Proteomes" id="UP000694580"/>
    </source>
</evidence>
<dbReference type="Pfam" id="PF00622">
    <property type="entry name" value="SPRY"/>
    <property type="match status" value="1"/>
</dbReference>
<dbReference type="InterPro" id="IPR006574">
    <property type="entry name" value="PRY"/>
</dbReference>
<dbReference type="AlphaFoldDB" id="A0AAY4AEZ8"/>
<sequence length="474" mass="53746">MAECLSDDEMADRPSLIEDDLTCPVCKSLFQNPVLLSCGHSFCSACLESSWAVKKQCPICRKNCDGEQPIPNRSLKSTCESYQKEKGWRVTSASDVICGIHKSDFQLFCVRDEAPICVECVTLHGGHDLMPMSEALPFCKAELNLKISILDEKVEYFRKLKKRFGDTMSFIQAQSEQAEMQIRSEFDRLRALLNTEEESRVLAVKKEEEQKKVKIKEKISCLNTEIKALSELIQSVKREMGAEDLNFLLNFQNMKQRAQWTSEPNTKDPDELINMSKHLGSLGFKIWAKMQSYITCLPVLMDPNTASPWLSMTPDFSSVHKSSGRQSLPDNAERFDPCVFVLGSEGFTAGRHRWDVHVGDNPKWILGVCKESVSRKRKFTVTTDGGVWTIGLSKGEYHALTSPRTSLKVERRPETVRVKLNMEKGEVSFWDLGNNKHLCTYTDKFPEKLFPLFGPGLHDTPMAVLPSNITIRKL</sequence>
<dbReference type="SUPFAM" id="SSF49899">
    <property type="entry name" value="Concanavalin A-like lectins/glucanases"/>
    <property type="match status" value="1"/>
</dbReference>
<dbReference type="GeneTree" id="ENSGT01030000234583"/>
<dbReference type="Proteomes" id="UP000694580">
    <property type="component" value="Chromosome 5"/>
</dbReference>
<dbReference type="InterPro" id="IPR027370">
    <property type="entry name" value="Znf-RING_euk"/>
</dbReference>
<proteinExistence type="predicted"/>
<dbReference type="Pfam" id="PF13445">
    <property type="entry name" value="zf-RING_UBOX"/>
    <property type="match status" value="1"/>
</dbReference>
<dbReference type="InterPro" id="IPR001841">
    <property type="entry name" value="Znf_RING"/>
</dbReference>
<evidence type="ECO:0000259" key="6">
    <source>
        <dbReference type="PROSITE" id="PS50089"/>
    </source>
</evidence>
<dbReference type="PROSITE" id="PS50089">
    <property type="entry name" value="ZF_RING_2"/>
    <property type="match status" value="1"/>
</dbReference>
<dbReference type="PROSITE" id="PS50119">
    <property type="entry name" value="ZF_BBOX"/>
    <property type="match status" value="1"/>
</dbReference>
<gene>
    <name evidence="9" type="primary">trim35-28</name>
</gene>
<reference evidence="9" key="2">
    <citation type="submission" date="2025-08" db="UniProtKB">
        <authorList>
            <consortium name="Ensembl"/>
        </authorList>
    </citation>
    <scope>IDENTIFICATION</scope>
</reference>
<dbReference type="SUPFAM" id="SSF57845">
    <property type="entry name" value="B-box zinc-binding domain"/>
    <property type="match status" value="1"/>
</dbReference>
<dbReference type="InterPro" id="IPR043136">
    <property type="entry name" value="B30.2/SPRY_sf"/>
</dbReference>
<dbReference type="InterPro" id="IPR000315">
    <property type="entry name" value="Znf_B-box"/>
</dbReference>
<evidence type="ECO:0000313" key="9">
    <source>
        <dbReference type="Ensembl" id="ENSDCDP00010007439.1"/>
    </source>
</evidence>
<organism evidence="9 10">
    <name type="scientific">Denticeps clupeoides</name>
    <name type="common">denticle herring</name>
    <dbReference type="NCBI Taxonomy" id="299321"/>
    <lineage>
        <taxon>Eukaryota</taxon>
        <taxon>Metazoa</taxon>
        <taxon>Chordata</taxon>
        <taxon>Craniata</taxon>
        <taxon>Vertebrata</taxon>
        <taxon>Euteleostomi</taxon>
        <taxon>Actinopterygii</taxon>
        <taxon>Neopterygii</taxon>
        <taxon>Teleostei</taxon>
        <taxon>Clupei</taxon>
        <taxon>Clupeiformes</taxon>
        <taxon>Denticipitoidei</taxon>
        <taxon>Denticipitidae</taxon>
        <taxon>Denticeps</taxon>
    </lineage>
</organism>
<name>A0AAY4AEZ8_9TELE</name>
<dbReference type="InterPro" id="IPR050143">
    <property type="entry name" value="TRIM/RBCC"/>
</dbReference>
<dbReference type="Pfam" id="PF13765">
    <property type="entry name" value="PRY"/>
    <property type="match status" value="1"/>
</dbReference>
<dbReference type="FunFam" id="2.60.120.920:FF:000004">
    <property type="entry name" value="Butyrophilin subfamily 1 member A1"/>
    <property type="match status" value="1"/>
</dbReference>
<accession>A0AAY4AEZ8</accession>
<dbReference type="InterPro" id="IPR013083">
    <property type="entry name" value="Znf_RING/FYVE/PHD"/>
</dbReference>
<feature type="coiled-coil region" evidence="5">
    <location>
        <begin position="205"/>
        <end position="239"/>
    </location>
</feature>